<gene>
    <name evidence="2" type="ORF">PLEPLA_LOCUS43371</name>
</gene>
<dbReference type="Proteomes" id="UP001153269">
    <property type="component" value="Unassembled WGS sequence"/>
</dbReference>
<evidence type="ECO:0000256" key="1">
    <source>
        <dbReference type="SAM" id="MobiDB-lite"/>
    </source>
</evidence>
<name>A0A9N7VWL8_PLEPL</name>
<feature type="compositionally biased region" description="Polar residues" evidence="1">
    <location>
        <begin position="8"/>
        <end position="17"/>
    </location>
</feature>
<keyword evidence="3" id="KW-1185">Reference proteome</keyword>
<reference evidence="2" key="1">
    <citation type="submission" date="2020-03" db="EMBL/GenBank/DDBJ databases">
        <authorList>
            <person name="Weist P."/>
        </authorList>
    </citation>
    <scope>NUCLEOTIDE SEQUENCE</scope>
</reference>
<feature type="region of interest" description="Disordered" evidence="1">
    <location>
        <begin position="1"/>
        <end position="22"/>
    </location>
</feature>
<evidence type="ECO:0000313" key="3">
    <source>
        <dbReference type="Proteomes" id="UP001153269"/>
    </source>
</evidence>
<proteinExistence type="predicted"/>
<sequence>MRPEDVDTNTTASQTRGPASRLQPGLDLRLLDEDESKPSAPNLNSLLRRLVLKRCPLAPCFQFVFSVDEATWRTERTCSFVFTDSSNKSLIGSWERGRVVLIVSVAMQLVLYTS</sequence>
<dbReference type="AlphaFoldDB" id="A0A9N7VWL8"/>
<dbReference type="EMBL" id="CADEAL010004262">
    <property type="protein sequence ID" value="CAB1455590.1"/>
    <property type="molecule type" value="Genomic_DNA"/>
</dbReference>
<protein>
    <submittedName>
        <fullName evidence="2">Uncharacterized protein</fullName>
    </submittedName>
</protein>
<organism evidence="2 3">
    <name type="scientific">Pleuronectes platessa</name>
    <name type="common">European plaice</name>
    <dbReference type="NCBI Taxonomy" id="8262"/>
    <lineage>
        <taxon>Eukaryota</taxon>
        <taxon>Metazoa</taxon>
        <taxon>Chordata</taxon>
        <taxon>Craniata</taxon>
        <taxon>Vertebrata</taxon>
        <taxon>Euteleostomi</taxon>
        <taxon>Actinopterygii</taxon>
        <taxon>Neopterygii</taxon>
        <taxon>Teleostei</taxon>
        <taxon>Neoteleostei</taxon>
        <taxon>Acanthomorphata</taxon>
        <taxon>Carangaria</taxon>
        <taxon>Pleuronectiformes</taxon>
        <taxon>Pleuronectoidei</taxon>
        <taxon>Pleuronectidae</taxon>
        <taxon>Pleuronectes</taxon>
    </lineage>
</organism>
<accession>A0A9N7VWL8</accession>
<comment type="caution">
    <text evidence="2">The sequence shown here is derived from an EMBL/GenBank/DDBJ whole genome shotgun (WGS) entry which is preliminary data.</text>
</comment>
<evidence type="ECO:0000313" key="2">
    <source>
        <dbReference type="EMBL" id="CAB1455590.1"/>
    </source>
</evidence>